<dbReference type="Gene3D" id="3.30.160.250">
    <property type="match status" value="1"/>
</dbReference>
<reference evidence="1 2" key="1">
    <citation type="journal article" date="2015" name="Genome Announc.">
        <title>Expanding the biotechnology potential of lactobacilli through comparative genomics of 213 strains and associated genera.</title>
        <authorList>
            <person name="Sun Z."/>
            <person name="Harris H.M."/>
            <person name="McCann A."/>
            <person name="Guo C."/>
            <person name="Argimon S."/>
            <person name="Zhang W."/>
            <person name="Yang X."/>
            <person name="Jeffery I.B."/>
            <person name="Cooney J.C."/>
            <person name="Kagawa T.F."/>
            <person name="Liu W."/>
            <person name="Song Y."/>
            <person name="Salvetti E."/>
            <person name="Wrobel A."/>
            <person name="Rasinkangas P."/>
            <person name="Parkhill J."/>
            <person name="Rea M.C."/>
            <person name="O'Sullivan O."/>
            <person name="Ritari J."/>
            <person name="Douillard F.P."/>
            <person name="Paul Ross R."/>
            <person name="Yang R."/>
            <person name="Briner A.E."/>
            <person name="Felis G.E."/>
            <person name="de Vos W.M."/>
            <person name="Barrangou R."/>
            <person name="Klaenhammer T.R."/>
            <person name="Caufield P.W."/>
            <person name="Cui Y."/>
            <person name="Zhang H."/>
            <person name="O'Toole P.W."/>
        </authorList>
    </citation>
    <scope>NUCLEOTIDE SEQUENCE [LARGE SCALE GENOMIC DNA]</scope>
    <source>
        <strain evidence="1 2">DSM 14421</strain>
    </source>
</reference>
<evidence type="ECO:0000313" key="2">
    <source>
        <dbReference type="Proteomes" id="UP000052013"/>
    </source>
</evidence>
<dbReference type="RefSeq" id="WP_057864805.1">
    <property type="nucleotide sequence ID" value="NZ_AZEY01000068.1"/>
</dbReference>
<dbReference type="EMBL" id="AZEY01000068">
    <property type="protein sequence ID" value="KRL65389.1"/>
    <property type="molecule type" value="Genomic_DNA"/>
</dbReference>
<evidence type="ECO:0008006" key="3">
    <source>
        <dbReference type="Google" id="ProtNLM"/>
    </source>
</evidence>
<dbReference type="PATRIC" id="fig|1423739.3.peg.227"/>
<accession>A0A0R1S8I2</accession>
<proteinExistence type="predicted"/>
<dbReference type="AlphaFoldDB" id="A0A0R1S8I2"/>
<dbReference type="Proteomes" id="UP000052013">
    <property type="component" value="Unassembled WGS sequence"/>
</dbReference>
<name>A0A0R1S8I2_9LACO</name>
<protein>
    <recommendedName>
        <fullName evidence="3">HicB-like antitoxin of toxin-antitoxin system domain-containing protein</fullName>
    </recommendedName>
</protein>
<organism evidence="1 2">
    <name type="scientific">Lentilactobacillus diolivorans DSM 14421</name>
    <dbReference type="NCBI Taxonomy" id="1423739"/>
    <lineage>
        <taxon>Bacteria</taxon>
        <taxon>Bacillati</taxon>
        <taxon>Bacillota</taxon>
        <taxon>Bacilli</taxon>
        <taxon>Lactobacillales</taxon>
        <taxon>Lactobacillaceae</taxon>
        <taxon>Lentilactobacillus</taxon>
    </lineage>
</organism>
<comment type="caution">
    <text evidence="1">The sequence shown here is derived from an EMBL/GenBank/DDBJ whole genome shotgun (WGS) entry which is preliminary data.</text>
</comment>
<evidence type="ECO:0000313" key="1">
    <source>
        <dbReference type="EMBL" id="KRL65389.1"/>
    </source>
</evidence>
<dbReference type="SUPFAM" id="SSF143100">
    <property type="entry name" value="TTHA1013/TTHA0281-like"/>
    <property type="match status" value="1"/>
</dbReference>
<dbReference type="InterPro" id="IPR035069">
    <property type="entry name" value="TTHA1013/TTHA0281-like"/>
</dbReference>
<sequence>MSNDQTSQVSYPIILHPERIGYSVEIPDINCGTWTQGDIKAEALAMARDLIITMLTGELQYPSPTPLEQLKFSPAAGDIPKLVSVMLDRH</sequence>
<gene>
    <name evidence="1" type="ORF">FC85_GL000216</name>
</gene>